<dbReference type="EMBL" id="CP048993">
    <property type="protein sequence ID" value="QID81124.1"/>
    <property type="molecule type" value="Genomic_DNA"/>
</dbReference>
<evidence type="ECO:0000313" key="2">
    <source>
        <dbReference type="EMBL" id="QID81123.1"/>
    </source>
</evidence>
<name>A0A6C1DWZ2_SACPS</name>
<evidence type="ECO:0000256" key="1">
    <source>
        <dbReference type="SAM" id="MobiDB-lite"/>
    </source>
</evidence>
<sequence>MVLETNKIEPNVLFYYSMLIYSSNTPALNTLIFQSKVLVRQEPQGLKVSQKERPVGNPVHENRTGQPGPKFNYELLTATTLIYAIELELPRLLAPDLPSNCSSLRYLHCTHSNYKTRMGPVSLFIVTTS</sequence>
<keyword evidence="4" id="KW-1185">Reference proteome</keyword>
<organism evidence="2 4">
    <name type="scientific">Saccharomyces pastorianus</name>
    <name type="common">Lager yeast</name>
    <name type="synonym">Saccharomyces cerevisiae x Saccharomyces eubayanus</name>
    <dbReference type="NCBI Taxonomy" id="27292"/>
    <lineage>
        <taxon>Eukaryota</taxon>
        <taxon>Fungi</taxon>
        <taxon>Dikarya</taxon>
        <taxon>Ascomycota</taxon>
        <taxon>Saccharomycotina</taxon>
        <taxon>Saccharomycetes</taxon>
        <taxon>Saccharomycetales</taxon>
        <taxon>Saccharomycetaceae</taxon>
        <taxon>Saccharomyces</taxon>
    </lineage>
</organism>
<dbReference type="Proteomes" id="UP000501346">
    <property type="component" value="Chromosome ScXII"/>
</dbReference>
<dbReference type="AlphaFoldDB" id="A0A6C1DWZ2"/>
<evidence type="ECO:0000313" key="3">
    <source>
        <dbReference type="EMBL" id="QID81124.1"/>
    </source>
</evidence>
<dbReference type="EMBL" id="CP048993">
    <property type="protein sequence ID" value="QID81123.1"/>
    <property type="molecule type" value="Genomic_DNA"/>
</dbReference>
<evidence type="ECO:0000313" key="4">
    <source>
        <dbReference type="Proteomes" id="UP000501346"/>
    </source>
</evidence>
<accession>A0A6C1DWZ2</accession>
<gene>
    <name evidence="2" type="ORF">GRS66_003484</name>
    <name evidence="3" type="ORF">GRS66_003485</name>
</gene>
<dbReference type="OrthoDB" id="4377744at2759"/>
<reference evidence="2 4" key="1">
    <citation type="journal article" date="2019" name="BMC Genomics">
        <title>Chromosome level assembly and comparative genome analysis confirm lager-brewing yeasts originated from a single hybridization.</title>
        <authorList>
            <person name="Salazar A.N."/>
            <person name="Gorter de Vries A.R."/>
            <person name="van den Broek M."/>
            <person name="Brouwers N."/>
            <person name="de la Torre Cortes P."/>
            <person name="Kuijpers N.G.A."/>
            <person name="Daran J.G."/>
            <person name="Abeel T."/>
        </authorList>
    </citation>
    <scope>NUCLEOTIDE SEQUENCE [LARGE SCALE GENOMIC DNA]</scope>
    <source>
        <strain evidence="2 4">CBS 1483</strain>
    </source>
</reference>
<proteinExistence type="predicted"/>
<reference evidence="2" key="2">
    <citation type="submission" date="2020-02" db="EMBL/GenBank/DDBJ databases">
        <authorList>
            <person name="Daran J.-M.G."/>
            <person name="van den Broek M."/>
        </authorList>
    </citation>
    <scope>NUCLEOTIDE SEQUENCE</scope>
    <source>
        <strain evidence="2">CBS 1483</strain>
    </source>
</reference>
<feature type="region of interest" description="Disordered" evidence="1">
    <location>
        <begin position="48"/>
        <end position="68"/>
    </location>
</feature>
<protein>
    <submittedName>
        <fullName evidence="2">Uncharacterized protein</fullName>
    </submittedName>
</protein>